<dbReference type="PANTHER" id="PTHR47534:SF3">
    <property type="entry name" value="ALCOHOL DEHYDROGENASE-LIKE C-TERMINAL DOMAIN-CONTAINING PROTEIN"/>
    <property type="match status" value="1"/>
</dbReference>
<dbReference type="PANTHER" id="PTHR47534">
    <property type="entry name" value="YALI0E05731P"/>
    <property type="match status" value="1"/>
</dbReference>
<accession>A0A8H6TKM5</accession>
<proteinExistence type="predicted"/>
<evidence type="ECO:0000313" key="2">
    <source>
        <dbReference type="EMBL" id="KAF7318996.1"/>
    </source>
</evidence>
<dbReference type="Pfam" id="PF00106">
    <property type="entry name" value="adh_short"/>
    <property type="match status" value="1"/>
</dbReference>
<dbReference type="InterPro" id="IPR036291">
    <property type="entry name" value="NAD(P)-bd_dom_sf"/>
</dbReference>
<gene>
    <name evidence="2" type="ORF">HMN09_00235600</name>
</gene>
<evidence type="ECO:0000256" key="1">
    <source>
        <dbReference type="ARBA" id="ARBA00023002"/>
    </source>
</evidence>
<dbReference type="AlphaFoldDB" id="A0A8H6TKM5"/>
<dbReference type="Proteomes" id="UP000613580">
    <property type="component" value="Unassembled WGS sequence"/>
</dbReference>
<dbReference type="InterPro" id="IPR002347">
    <property type="entry name" value="SDR_fam"/>
</dbReference>
<dbReference type="GO" id="GO:0016491">
    <property type="term" value="F:oxidoreductase activity"/>
    <property type="evidence" value="ECO:0007669"/>
    <property type="project" value="UniProtKB-KW"/>
</dbReference>
<comment type="caution">
    <text evidence="2">The sequence shown here is derived from an EMBL/GenBank/DDBJ whole genome shotgun (WGS) entry which is preliminary data.</text>
</comment>
<dbReference type="OrthoDB" id="2898509at2759"/>
<reference evidence="2" key="1">
    <citation type="submission" date="2020-05" db="EMBL/GenBank/DDBJ databases">
        <title>Mycena genomes resolve the evolution of fungal bioluminescence.</title>
        <authorList>
            <person name="Tsai I.J."/>
        </authorList>
    </citation>
    <scope>NUCLEOTIDE SEQUENCE</scope>
    <source>
        <strain evidence="2">110903Hualien_Pintung</strain>
    </source>
</reference>
<keyword evidence="3" id="KW-1185">Reference proteome</keyword>
<evidence type="ECO:0000313" key="3">
    <source>
        <dbReference type="Proteomes" id="UP000613580"/>
    </source>
</evidence>
<name>A0A8H6TKM5_MYCCL</name>
<dbReference type="Gene3D" id="3.40.50.720">
    <property type="entry name" value="NAD(P)-binding Rossmann-like Domain"/>
    <property type="match status" value="1"/>
</dbReference>
<sequence length="312" mass="33376">MSPLAKAQASNAAWKPNYTPTAVIVGGTSGIGQGIAQTFAKRTNGNAHIVIVGRNEAAATTIISGFPKPPAGVSHEFVQCDLSTVAAVKRAAKTILARHAEVNFLFLTSGGVDLTSAVETSEGLLKGMGPTYYGRWAFIDGLLPALRAAHAAGHDARVLGVLNAGYGEPIDLEDMGLKKTTAKLSFSQMRGQHSTYQDLMVEGWGQHEPDITFIHAMPGAVSTNLWNHLNFPLRVILNTLFLFIAKTPEQCGEYMLYGIRTAPSGASRIDEHGDDMGLGVIVKKGNAKYAGTLKGREKLWEYTKGVVEAIKL</sequence>
<keyword evidence="1" id="KW-0560">Oxidoreductase</keyword>
<dbReference type="InterPro" id="IPR052228">
    <property type="entry name" value="Sec_Metab_Biosynth_Oxidored"/>
</dbReference>
<dbReference type="EMBL" id="JACAZE010000003">
    <property type="protein sequence ID" value="KAF7318996.1"/>
    <property type="molecule type" value="Genomic_DNA"/>
</dbReference>
<protein>
    <submittedName>
        <fullName evidence="2">NAD(P)-binding protein</fullName>
    </submittedName>
</protein>
<organism evidence="2 3">
    <name type="scientific">Mycena chlorophos</name>
    <name type="common">Agaric fungus</name>
    <name type="synonym">Agaricus chlorophos</name>
    <dbReference type="NCBI Taxonomy" id="658473"/>
    <lineage>
        <taxon>Eukaryota</taxon>
        <taxon>Fungi</taxon>
        <taxon>Dikarya</taxon>
        <taxon>Basidiomycota</taxon>
        <taxon>Agaricomycotina</taxon>
        <taxon>Agaricomycetes</taxon>
        <taxon>Agaricomycetidae</taxon>
        <taxon>Agaricales</taxon>
        <taxon>Marasmiineae</taxon>
        <taxon>Mycenaceae</taxon>
        <taxon>Mycena</taxon>
    </lineage>
</organism>
<dbReference type="SUPFAM" id="SSF51735">
    <property type="entry name" value="NAD(P)-binding Rossmann-fold domains"/>
    <property type="match status" value="1"/>
</dbReference>